<evidence type="ECO:0000256" key="1">
    <source>
        <dbReference type="ARBA" id="ARBA00004141"/>
    </source>
</evidence>
<keyword evidence="7" id="KW-1185">Reference proteome</keyword>
<dbReference type="InterPro" id="IPR038770">
    <property type="entry name" value="Na+/solute_symporter_sf"/>
</dbReference>
<sequence>MMKMITAWDHWLGKRMFFVVLSALLIGFNLSLPQSPLYTSIAIGLFAYMTFISALGTSFKEFVQVVRKPWIPIWMLFLIHAGAPVIAWMVGSIFYPHDQLIRLGFLISASIPVGVTSIIWTSLTEGSVSLALVIVTLDTLLVPMILPAFFLITVGQALTINYPDLIIQLLFMVTIPSLAGMFLNDMTGGRLRGFSKSIGAFTSKGAFFLVILINAAMVASEIPWNVSLIKLLLVVLLLVACGYMTGFIGSLVVKDRRSDVISPIIYNVGMRNIGFGALLAISYFPPAVAVPVTLAMLYQQPVAAVVASLFRRYQAKEAASTLK</sequence>
<dbReference type="OrthoDB" id="1551454at2"/>
<reference evidence="6 7" key="1">
    <citation type="submission" date="2016-10" db="EMBL/GenBank/DDBJ databases">
        <title>Complete Genome Sequence of Peptococcaceae strain DCMF.</title>
        <authorList>
            <person name="Edwards R.J."/>
            <person name="Holland S.I."/>
            <person name="Deshpande N.P."/>
            <person name="Wong Y.K."/>
            <person name="Ertan H."/>
            <person name="Manefield M."/>
            <person name="Russell T.L."/>
            <person name="Lee M.J."/>
        </authorList>
    </citation>
    <scope>NUCLEOTIDE SEQUENCE [LARGE SCALE GENOMIC DNA]</scope>
    <source>
        <strain evidence="6 7">DCMF</strain>
    </source>
</reference>
<evidence type="ECO:0000256" key="2">
    <source>
        <dbReference type="ARBA" id="ARBA00022692"/>
    </source>
</evidence>
<evidence type="ECO:0000313" key="6">
    <source>
        <dbReference type="EMBL" id="ATW25755.1"/>
    </source>
</evidence>
<evidence type="ECO:0000256" key="4">
    <source>
        <dbReference type="ARBA" id="ARBA00023136"/>
    </source>
</evidence>
<evidence type="ECO:0000256" key="3">
    <source>
        <dbReference type="ARBA" id="ARBA00022989"/>
    </source>
</evidence>
<feature type="transmembrane region" description="Helical" evidence="5">
    <location>
        <begin position="264"/>
        <end position="284"/>
    </location>
</feature>
<feature type="transmembrane region" description="Helical" evidence="5">
    <location>
        <begin position="130"/>
        <end position="153"/>
    </location>
</feature>
<dbReference type="InterPro" id="IPR002657">
    <property type="entry name" value="BilAc:Na_symport/Acr3"/>
</dbReference>
<dbReference type="Pfam" id="PF01758">
    <property type="entry name" value="SBF"/>
    <property type="match status" value="1"/>
</dbReference>
<dbReference type="RefSeq" id="WP_148135026.1">
    <property type="nucleotide sequence ID" value="NZ_CP017634.1"/>
</dbReference>
<dbReference type="EMBL" id="CP017634">
    <property type="protein sequence ID" value="ATW25755.1"/>
    <property type="molecule type" value="Genomic_DNA"/>
</dbReference>
<feature type="transmembrane region" description="Helical" evidence="5">
    <location>
        <begin position="71"/>
        <end position="95"/>
    </location>
</feature>
<feature type="transmembrane region" description="Helical" evidence="5">
    <location>
        <begin position="43"/>
        <end position="59"/>
    </location>
</feature>
<dbReference type="PANTHER" id="PTHR10361">
    <property type="entry name" value="SODIUM-BILE ACID COTRANSPORTER"/>
    <property type="match status" value="1"/>
</dbReference>
<protein>
    <submittedName>
        <fullName evidence="6">Bile acid:sodium symporter</fullName>
    </submittedName>
</protein>
<feature type="transmembrane region" description="Helical" evidence="5">
    <location>
        <begin position="165"/>
        <end position="184"/>
    </location>
</feature>
<keyword evidence="3 5" id="KW-1133">Transmembrane helix</keyword>
<dbReference type="PANTHER" id="PTHR10361:SF28">
    <property type="entry name" value="P3 PROTEIN-RELATED"/>
    <property type="match status" value="1"/>
</dbReference>
<dbReference type="Proteomes" id="UP000323521">
    <property type="component" value="Chromosome"/>
</dbReference>
<organism evidence="6 7">
    <name type="scientific">Formimonas warabiya</name>
    <dbReference type="NCBI Taxonomy" id="1761012"/>
    <lineage>
        <taxon>Bacteria</taxon>
        <taxon>Bacillati</taxon>
        <taxon>Bacillota</taxon>
        <taxon>Clostridia</taxon>
        <taxon>Eubacteriales</taxon>
        <taxon>Peptococcaceae</taxon>
        <taxon>Candidatus Formimonas</taxon>
    </lineage>
</organism>
<keyword evidence="2 5" id="KW-0812">Transmembrane</keyword>
<evidence type="ECO:0000313" key="7">
    <source>
        <dbReference type="Proteomes" id="UP000323521"/>
    </source>
</evidence>
<keyword evidence="4 5" id="KW-0472">Membrane</keyword>
<evidence type="ECO:0000256" key="5">
    <source>
        <dbReference type="SAM" id="Phobius"/>
    </source>
</evidence>
<accession>A0A3G1KU99</accession>
<feature type="transmembrane region" description="Helical" evidence="5">
    <location>
        <begin position="228"/>
        <end position="252"/>
    </location>
</feature>
<dbReference type="AlphaFoldDB" id="A0A3G1KU99"/>
<dbReference type="KEGG" id="fwa:DCMF_14175"/>
<name>A0A3G1KU99_FORW1</name>
<dbReference type="GO" id="GO:0016020">
    <property type="term" value="C:membrane"/>
    <property type="evidence" value="ECO:0007669"/>
    <property type="project" value="UniProtKB-SubCell"/>
</dbReference>
<feature type="transmembrane region" description="Helical" evidence="5">
    <location>
        <begin position="205"/>
        <end position="222"/>
    </location>
</feature>
<proteinExistence type="predicted"/>
<comment type="subcellular location">
    <subcellularLocation>
        <location evidence="1">Membrane</location>
        <topology evidence="1">Multi-pass membrane protein</topology>
    </subcellularLocation>
</comment>
<dbReference type="Gene3D" id="1.20.1530.20">
    <property type="match status" value="1"/>
</dbReference>
<gene>
    <name evidence="6" type="ORF">DCMF_14175</name>
</gene>
<feature type="transmembrane region" description="Helical" evidence="5">
    <location>
        <begin position="101"/>
        <end position="123"/>
    </location>
</feature>
<dbReference type="InterPro" id="IPR004710">
    <property type="entry name" value="Bilac:Na_transpt"/>
</dbReference>